<evidence type="ECO:0000313" key="3">
    <source>
        <dbReference type="Proteomes" id="UP000593563"/>
    </source>
</evidence>
<protein>
    <submittedName>
        <fullName evidence="2">Uncharacterized protein</fullName>
    </submittedName>
</protein>
<dbReference type="AlphaFoldDB" id="A0A6L5BAX5"/>
<evidence type="ECO:0000256" key="1">
    <source>
        <dbReference type="SAM" id="MobiDB-lite"/>
    </source>
</evidence>
<dbReference type="Proteomes" id="UP000593563">
    <property type="component" value="Unassembled WGS sequence"/>
</dbReference>
<name>A0A6L5BAX5_APIGR</name>
<keyword evidence="3" id="KW-1185">Reference proteome</keyword>
<dbReference type="EMBL" id="WRXP01000279">
    <property type="protein sequence ID" value="KAF1002889.1"/>
    <property type="molecule type" value="Genomic_DNA"/>
</dbReference>
<organism evidence="2 3">
    <name type="scientific">Apium graveolens</name>
    <name type="common">Celery</name>
    <dbReference type="NCBI Taxonomy" id="4045"/>
    <lineage>
        <taxon>Eukaryota</taxon>
        <taxon>Viridiplantae</taxon>
        <taxon>Streptophyta</taxon>
        <taxon>Embryophyta</taxon>
        <taxon>Tracheophyta</taxon>
        <taxon>Spermatophyta</taxon>
        <taxon>Magnoliopsida</taxon>
        <taxon>eudicotyledons</taxon>
        <taxon>Gunneridae</taxon>
        <taxon>Pentapetalae</taxon>
        <taxon>asterids</taxon>
        <taxon>campanulids</taxon>
        <taxon>Apiales</taxon>
        <taxon>Apiaceae</taxon>
        <taxon>Apioideae</taxon>
        <taxon>apioid superclade</taxon>
        <taxon>Apieae</taxon>
        <taxon>Apium</taxon>
    </lineage>
</organism>
<feature type="region of interest" description="Disordered" evidence="1">
    <location>
        <begin position="13"/>
        <end position="41"/>
    </location>
</feature>
<accession>A0A6L5BAX5</accession>
<feature type="non-terminal residue" evidence="2">
    <location>
        <position position="1"/>
    </location>
</feature>
<feature type="compositionally biased region" description="Basic and acidic residues" evidence="1">
    <location>
        <begin position="27"/>
        <end position="41"/>
    </location>
</feature>
<reference evidence="2" key="1">
    <citation type="submission" date="2020-01" db="EMBL/GenBank/DDBJ databases">
        <title>The Celery Genome Sequence Reveals Sequential Paleo-tetraploidization, Resistance Gene Elimination, Karyotype Evolution, and Functional Innovation in Apiales.</title>
        <authorList>
            <person name="Song X."/>
        </authorList>
    </citation>
    <scope>NUCLEOTIDE SEQUENCE</scope>
    <source>
        <tissue evidence="2">Leaf</tissue>
    </source>
</reference>
<proteinExistence type="predicted"/>
<evidence type="ECO:0000313" key="2">
    <source>
        <dbReference type="EMBL" id="KAF1002889.1"/>
    </source>
</evidence>
<sequence length="74" mass="8569">DWKDVDETLESLKLKEKEGPGLSDGPSFDKRSFGSGKRSERSWRKHVMWMFVHRVGPTVLCDSEHKSLMEQSTM</sequence>
<gene>
    <name evidence="2" type="ORF">AG4045_009230</name>
</gene>
<comment type="caution">
    <text evidence="2">The sequence shown here is derived from an EMBL/GenBank/DDBJ whole genome shotgun (WGS) entry which is preliminary data.</text>
</comment>